<evidence type="ECO:0000259" key="4">
    <source>
        <dbReference type="Pfam" id="PF02036"/>
    </source>
</evidence>
<evidence type="ECO:0000256" key="2">
    <source>
        <dbReference type="ARBA" id="ARBA00022643"/>
    </source>
</evidence>
<feature type="transmembrane region" description="Helical" evidence="3">
    <location>
        <begin position="533"/>
        <end position="552"/>
    </location>
</feature>
<feature type="transmembrane region" description="Helical" evidence="3">
    <location>
        <begin position="457"/>
        <end position="473"/>
    </location>
</feature>
<dbReference type="InterPro" id="IPR036527">
    <property type="entry name" value="SCP2_sterol-bd_dom_sf"/>
</dbReference>
<accession>A0ABT4CVF6</accession>
<evidence type="ECO:0000313" key="7">
    <source>
        <dbReference type="Proteomes" id="UP001078443"/>
    </source>
</evidence>
<dbReference type="PANTHER" id="PTHR43278:SF2">
    <property type="entry name" value="IRON-SULFUR FLAVOPROTEIN"/>
    <property type="match status" value="1"/>
</dbReference>
<dbReference type="Proteomes" id="UP001078443">
    <property type="component" value="Unassembled WGS sequence"/>
</dbReference>
<name>A0ABT4CVF6_9CLOT</name>
<dbReference type="PANTHER" id="PTHR43278">
    <property type="entry name" value="NAD(P)H-DEPENDENT FMN-CONTAINING OXIDOREDUCTASE YWQN-RELATED"/>
    <property type="match status" value="1"/>
</dbReference>
<gene>
    <name evidence="6" type="ORF">OW763_01190</name>
</gene>
<comment type="caution">
    <text evidence="6">The sequence shown here is derived from an EMBL/GenBank/DDBJ whole genome shotgun (WGS) entry which is preliminary data.</text>
</comment>
<evidence type="ECO:0000256" key="3">
    <source>
        <dbReference type="SAM" id="Phobius"/>
    </source>
</evidence>
<reference evidence="6" key="1">
    <citation type="submission" date="2022-12" db="EMBL/GenBank/DDBJ databases">
        <authorList>
            <person name="Wang J."/>
        </authorList>
    </citation>
    <scope>NUCLEOTIDE SEQUENCE</scope>
    <source>
        <strain evidence="6">HY-45-18</strain>
    </source>
</reference>
<keyword evidence="1" id="KW-0285">Flavoprotein</keyword>
<dbReference type="SUPFAM" id="SSF55718">
    <property type="entry name" value="SCP-like"/>
    <property type="match status" value="1"/>
</dbReference>
<dbReference type="Pfam" id="PF02036">
    <property type="entry name" value="SCP2"/>
    <property type="match status" value="1"/>
</dbReference>
<feature type="transmembrane region" description="Helical" evidence="3">
    <location>
        <begin position="502"/>
        <end position="521"/>
    </location>
</feature>
<keyword evidence="2" id="KW-0288">FMN</keyword>
<dbReference type="RefSeq" id="WP_268039237.1">
    <property type="nucleotide sequence ID" value="NZ_JAPQER010000001.1"/>
</dbReference>
<sequence>MKKITVVNGSPRGKHGNTAKIIDSFLKGYQSVELESQIEYIELHKENIKNCIGCFNCWTKTPGKCIHKDDMENLLQKLIDSDLIIWGTPIYHYGMTSILKTFVERTLPLAEPFIVEKDGEYTHPVRYKRIKSKNIIISNCGFPHFSNFDILKESFDKITKNNVDESICCVMGELLSQNTMKGRLKWYSDALEQAGSEYARNGKIESSTKEILNQPLIPVDDFIEIANLSWDINNDVETEIMTNVDERAQNNKQQKGLSYLKLMRQSFVSENAKGINSILEIEFTDLKETHHFIIKDQVCELYEGASNSFTTKIITTYDIWLKISNGELEGAKAMMDGLYRIEGDLNFMMAMGKIFGSDDSKEASESKEESKKDKILGIKGQKWMGITFIPWIISWSCITFSTFFGVWIPLLLSCLIVTAKKKHKEVTYFEQMSFQYFGILAIVQTVGSSLLKSDGTLINYFAIALIWGASLFNETPLTSDYSKFNFNGNIKENILFTKTNEVLTLFWSVIFIIQGILFAILKEFSLLEFTPAIYILTFGALKFTNWFSNWYPKYVAGGRVRK</sequence>
<keyword evidence="7" id="KW-1185">Reference proteome</keyword>
<evidence type="ECO:0000256" key="1">
    <source>
        <dbReference type="ARBA" id="ARBA00022630"/>
    </source>
</evidence>
<evidence type="ECO:0000313" key="6">
    <source>
        <dbReference type="EMBL" id="MCY6482970.1"/>
    </source>
</evidence>
<dbReference type="EMBL" id="JAPQER010000001">
    <property type="protein sequence ID" value="MCY6482970.1"/>
    <property type="molecule type" value="Genomic_DNA"/>
</dbReference>
<dbReference type="InterPro" id="IPR051796">
    <property type="entry name" value="ISF_SsuE-like"/>
</dbReference>
<feature type="transmembrane region" description="Helical" evidence="3">
    <location>
        <begin position="433"/>
        <end position="451"/>
    </location>
</feature>
<keyword evidence="3" id="KW-0472">Membrane</keyword>
<dbReference type="Gene3D" id="3.30.1050.10">
    <property type="entry name" value="SCP2 sterol-binding domain"/>
    <property type="match status" value="1"/>
</dbReference>
<proteinExistence type="predicted"/>
<keyword evidence="3" id="KW-0812">Transmembrane</keyword>
<feature type="domain" description="NADPH-dependent FMN reductase-like" evidence="5">
    <location>
        <begin position="3"/>
        <end position="106"/>
    </location>
</feature>
<dbReference type="InterPro" id="IPR003033">
    <property type="entry name" value="SCP2_sterol-bd_dom"/>
</dbReference>
<dbReference type="Pfam" id="PF03358">
    <property type="entry name" value="FMN_red"/>
    <property type="match status" value="1"/>
</dbReference>
<organism evidence="6 7">
    <name type="scientific">Clostridium aestuarii</name>
    <dbReference type="NCBI Taxonomy" id="338193"/>
    <lineage>
        <taxon>Bacteria</taxon>
        <taxon>Bacillati</taxon>
        <taxon>Bacillota</taxon>
        <taxon>Clostridia</taxon>
        <taxon>Eubacteriales</taxon>
        <taxon>Clostridiaceae</taxon>
        <taxon>Clostridium</taxon>
    </lineage>
</organism>
<evidence type="ECO:0000259" key="5">
    <source>
        <dbReference type="Pfam" id="PF03358"/>
    </source>
</evidence>
<dbReference type="InterPro" id="IPR029039">
    <property type="entry name" value="Flavoprotein-like_sf"/>
</dbReference>
<feature type="domain" description="SCP2" evidence="4">
    <location>
        <begin position="269"/>
        <end position="355"/>
    </location>
</feature>
<dbReference type="SUPFAM" id="SSF52218">
    <property type="entry name" value="Flavoproteins"/>
    <property type="match status" value="1"/>
</dbReference>
<keyword evidence="3" id="KW-1133">Transmembrane helix</keyword>
<dbReference type="Gene3D" id="3.40.50.360">
    <property type="match status" value="1"/>
</dbReference>
<feature type="transmembrane region" description="Helical" evidence="3">
    <location>
        <begin position="388"/>
        <end position="412"/>
    </location>
</feature>
<dbReference type="InterPro" id="IPR005025">
    <property type="entry name" value="FMN_Rdtase-like_dom"/>
</dbReference>
<protein>
    <submittedName>
        <fullName evidence="6">NAD(P)H-dependent oxidoreductase</fullName>
    </submittedName>
</protein>